<proteinExistence type="inferred from homology"/>
<evidence type="ECO:0000313" key="10">
    <source>
        <dbReference type="Proteomes" id="UP000244450"/>
    </source>
</evidence>
<evidence type="ECO:0000256" key="5">
    <source>
        <dbReference type="ARBA" id="ARBA00023237"/>
    </source>
</evidence>
<evidence type="ECO:0000259" key="7">
    <source>
        <dbReference type="Pfam" id="PF07980"/>
    </source>
</evidence>
<reference evidence="9 10" key="1">
    <citation type="submission" date="2018-04" db="EMBL/GenBank/DDBJ databases">
        <title>Chitinophaga fuyangensis sp. nov., isolated from soil in a chemical factory.</title>
        <authorList>
            <person name="Chen K."/>
        </authorList>
    </citation>
    <scope>NUCLEOTIDE SEQUENCE [LARGE SCALE GENOMIC DNA]</scope>
    <source>
        <strain evidence="9 10">LY-1</strain>
    </source>
</reference>
<evidence type="ECO:0000256" key="4">
    <source>
        <dbReference type="ARBA" id="ARBA00023136"/>
    </source>
</evidence>
<feature type="domain" description="SusD-like N-terminal" evidence="8">
    <location>
        <begin position="23"/>
        <end position="228"/>
    </location>
</feature>
<dbReference type="RefSeq" id="WP_108688754.1">
    <property type="nucleotide sequence ID" value="NZ_QCYK01000003.1"/>
</dbReference>
<dbReference type="Pfam" id="PF07980">
    <property type="entry name" value="SusD_RagB"/>
    <property type="match status" value="1"/>
</dbReference>
<organism evidence="9 10">
    <name type="scientific">Chitinophaga parva</name>
    <dbReference type="NCBI Taxonomy" id="2169414"/>
    <lineage>
        <taxon>Bacteria</taxon>
        <taxon>Pseudomonadati</taxon>
        <taxon>Bacteroidota</taxon>
        <taxon>Chitinophagia</taxon>
        <taxon>Chitinophagales</taxon>
        <taxon>Chitinophagaceae</taxon>
        <taxon>Chitinophaga</taxon>
    </lineage>
</organism>
<keyword evidence="3 6" id="KW-0732">Signal</keyword>
<comment type="caution">
    <text evidence="9">The sequence shown here is derived from an EMBL/GenBank/DDBJ whole genome shotgun (WGS) entry which is preliminary data.</text>
</comment>
<dbReference type="OrthoDB" id="9792139at2"/>
<evidence type="ECO:0000256" key="6">
    <source>
        <dbReference type="SAM" id="SignalP"/>
    </source>
</evidence>
<comment type="similarity">
    <text evidence="2">Belongs to the SusD family.</text>
</comment>
<evidence type="ECO:0000256" key="1">
    <source>
        <dbReference type="ARBA" id="ARBA00004442"/>
    </source>
</evidence>
<name>A0A2T7BDA8_9BACT</name>
<dbReference type="GO" id="GO:0009279">
    <property type="term" value="C:cell outer membrane"/>
    <property type="evidence" value="ECO:0007669"/>
    <property type="project" value="UniProtKB-SubCell"/>
</dbReference>
<evidence type="ECO:0000256" key="3">
    <source>
        <dbReference type="ARBA" id="ARBA00022729"/>
    </source>
</evidence>
<dbReference type="Gene3D" id="1.25.40.390">
    <property type="match status" value="1"/>
</dbReference>
<evidence type="ECO:0000313" key="9">
    <source>
        <dbReference type="EMBL" id="PUZ23010.1"/>
    </source>
</evidence>
<evidence type="ECO:0000256" key="2">
    <source>
        <dbReference type="ARBA" id="ARBA00006275"/>
    </source>
</evidence>
<dbReference type="Proteomes" id="UP000244450">
    <property type="component" value="Unassembled WGS sequence"/>
</dbReference>
<comment type="subcellular location">
    <subcellularLocation>
        <location evidence="1">Cell outer membrane</location>
    </subcellularLocation>
</comment>
<gene>
    <name evidence="9" type="ORF">DCC81_21630</name>
</gene>
<protein>
    <submittedName>
        <fullName evidence="9">RagB/SusD family nutrient uptake outer membrane protein</fullName>
    </submittedName>
</protein>
<keyword evidence="5" id="KW-0998">Cell outer membrane</keyword>
<accession>A0A2T7BDA8</accession>
<feature type="signal peptide" evidence="6">
    <location>
        <begin position="1"/>
        <end position="23"/>
    </location>
</feature>
<dbReference type="InterPro" id="IPR012944">
    <property type="entry name" value="SusD_RagB_dom"/>
</dbReference>
<keyword evidence="4" id="KW-0472">Membrane</keyword>
<feature type="domain" description="RagB/SusD" evidence="7">
    <location>
        <begin position="287"/>
        <end position="583"/>
    </location>
</feature>
<dbReference type="InterPro" id="IPR011990">
    <property type="entry name" value="TPR-like_helical_dom_sf"/>
</dbReference>
<dbReference type="Pfam" id="PF14322">
    <property type="entry name" value="SusD-like_3"/>
    <property type="match status" value="1"/>
</dbReference>
<sequence>MKKIYQKLLLCMALLLLCQCKNFLDVQPKGVLSEEQVEGPDQLENFVTAAYSYMPSLGFGDTHNWWVQSVRSDDAYKGGGGLSDQTPWYEMEIFSAVTSNVGNNDGPWYRGYCGISRANTALRLLKKTDESQFQAKNQRIAEMQFLRGWIYLGMKLRWKYVPWIDDEVPNDAVVVEGISNRPKDMANDLVLWDKIIKDFEDAADVLPETQAEKGRPTKYAAHALAAKALLFRAYEQNDKHQVVNINPATLNKALAHIDMITAKDGSMFDLAPDFAENFMIEYDNNTKESLWEIQYSIDDGTTNGRVDWGDQLNAPWWAPYFSCCDFHKVSENLVNAFKTDVTGLPDFDNYNNTEMNGQLYKQYFHTHAFDPRLGHTAAIPGYPWKYDNDLLFDESGSRAPFQYGYFNSMKEQVRPDCNCMYKPFYVQNSLNKKEIRYAEVLLWKAEILIQLGRIDEALPIINRIRTRAANSTGRLKKDDGTLWMDYKIQTYQPGLNCTWTRDFAWKALMWEDRLELACEGRRFFDLMRWGQLEPVMNAYINKEKTRFDWFKLAHFTAGRDEFLPIPQPQMNWSKGTYVQNPGY</sequence>
<evidence type="ECO:0000259" key="8">
    <source>
        <dbReference type="Pfam" id="PF14322"/>
    </source>
</evidence>
<dbReference type="InterPro" id="IPR033985">
    <property type="entry name" value="SusD-like_N"/>
</dbReference>
<dbReference type="SUPFAM" id="SSF48452">
    <property type="entry name" value="TPR-like"/>
    <property type="match status" value="1"/>
</dbReference>
<keyword evidence="10" id="KW-1185">Reference proteome</keyword>
<dbReference type="AlphaFoldDB" id="A0A2T7BDA8"/>
<dbReference type="EMBL" id="QCYK01000003">
    <property type="protein sequence ID" value="PUZ23010.1"/>
    <property type="molecule type" value="Genomic_DNA"/>
</dbReference>
<feature type="chain" id="PRO_5015617745" evidence="6">
    <location>
        <begin position="24"/>
        <end position="583"/>
    </location>
</feature>